<reference evidence="9 10" key="1">
    <citation type="submission" date="2012-05" db="EMBL/GenBank/DDBJ databases">
        <title>Recombination and specialization in a pathogen metapopulation.</title>
        <authorList>
            <person name="Gardiner A."/>
            <person name="Kemen E."/>
            <person name="Schultz-Larsen T."/>
            <person name="MacLean D."/>
            <person name="Van Oosterhout C."/>
            <person name="Jones J.D.G."/>
        </authorList>
    </citation>
    <scope>NUCLEOTIDE SEQUENCE [LARGE SCALE GENOMIC DNA]</scope>
    <source>
        <strain evidence="9 10">Ac Nc2</strain>
    </source>
</reference>
<dbReference type="Proteomes" id="UP000053237">
    <property type="component" value="Unassembled WGS sequence"/>
</dbReference>
<evidence type="ECO:0000256" key="3">
    <source>
        <dbReference type="ARBA" id="ARBA00022664"/>
    </source>
</evidence>
<dbReference type="InParanoid" id="A0A024GHX7"/>
<dbReference type="PANTHER" id="PTHR13264:SF5">
    <property type="entry name" value="PRE-MRNA-SPLICING FACTOR SYF2"/>
    <property type="match status" value="1"/>
</dbReference>
<gene>
    <name evidence="9" type="ORF">BN9_070550</name>
</gene>
<dbReference type="GO" id="GO:0000974">
    <property type="term" value="C:Prp19 complex"/>
    <property type="evidence" value="ECO:0007669"/>
    <property type="project" value="TreeGrafter"/>
</dbReference>
<comment type="subcellular location">
    <subcellularLocation>
        <location evidence="1 7">Nucleus</location>
    </subcellularLocation>
</comment>
<evidence type="ECO:0000256" key="6">
    <source>
        <dbReference type="ARBA" id="ARBA00023242"/>
    </source>
</evidence>
<dbReference type="OrthoDB" id="199717at2759"/>
<proteinExistence type="inferred from homology"/>
<evidence type="ECO:0000313" key="9">
    <source>
        <dbReference type="EMBL" id="CCI46126.1"/>
    </source>
</evidence>
<name>A0A024GHX7_9STRA</name>
<keyword evidence="3 7" id="KW-0507">mRNA processing</keyword>
<evidence type="ECO:0000256" key="7">
    <source>
        <dbReference type="RuleBase" id="RU367148"/>
    </source>
</evidence>
<sequence length="229" mass="27052">MVEENEMSAAQKKLFELRMRVNAGRKANKTELIAEHDRMVQSGKKNSASQPSDSREQKVTNKRVTFLIMVLIKSTGLKEKKRRKSFKTVYLNESAECVEQQLKKQQKKDKRRAAFGWDVFNQDSLYKAYKKRLQNLPTTTLTDEETAVRSEDTMVRCHQVTQEGLDRMSKELEERMKTRKKFSRRRQHYEGEDVDYINDQNRLFNRKASKAFDKYTVEIRQNLERGTAL</sequence>
<protein>
    <recommendedName>
        <fullName evidence="7">Pre-mRNA-splicing factor SYF2</fullName>
    </recommendedName>
</protein>
<keyword evidence="5 7" id="KW-0508">mRNA splicing</keyword>
<dbReference type="GO" id="GO:0000398">
    <property type="term" value="P:mRNA splicing, via spliceosome"/>
    <property type="evidence" value="ECO:0007669"/>
    <property type="project" value="UniProtKB-UniRule"/>
</dbReference>
<comment type="subunit">
    <text evidence="7">May be part of a spliceosome complex.</text>
</comment>
<comment type="similarity">
    <text evidence="2 7">Belongs to the SYF2 family.</text>
</comment>
<evidence type="ECO:0000313" key="10">
    <source>
        <dbReference type="Proteomes" id="UP000053237"/>
    </source>
</evidence>
<comment type="function">
    <text evidence="7">Involved in pre-mRNA splicing.</text>
</comment>
<evidence type="ECO:0000256" key="1">
    <source>
        <dbReference type="ARBA" id="ARBA00004123"/>
    </source>
</evidence>
<dbReference type="STRING" id="65357.A0A024GHX7"/>
<dbReference type="InterPro" id="IPR013260">
    <property type="entry name" value="mRNA_splic_SYF2"/>
</dbReference>
<evidence type="ECO:0000256" key="4">
    <source>
        <dbReference type="ARBA" id="ARBA00022728"/>
    </source>
</evidence>
<feature type="compositionally biased region" description="Polar residues" evidence="8">
    <location>
        <begin position="43"/>
        <end position="52"/>
    </location>
</feature>
<evidence type="ECO:0000256" key="2">
    <source>
        <dbReference type="ARBA" id="ARBA00010028"/>
    </source>
</evidence>
<accession>A0A024GHX7</accession>
<feature type="region of interest" description="Disordered" evidence="8">
    <location>
        <begin position="35"/>
        <end position="58"/>
    </location>
</feature>
<keyword evidence="10" id="KW-1185">Reference proteome</keyword>
<dbReference type="GO" id="GO:0071014">
    <property type="term" value="C:post-mRNA release spliceosomal complex"/>
    <property type="evidence" value="ECO:0007669"/>
    <property type="project" value="TreeGrafter"/>
</dbReference>
<dbReference type="Pfam" id="PF08231">
    <property type="entry name" value="SYF2"/>
    <property type="match status" value="1"/>
</dbReference>
<evidence type="ECO:0000256" key="8">
    <source>
        <dbReference type="SAM" id="MobiDB-lite"/>
    </source>
</evidence>
<dbReference type="PANTHER" id="PTHR13264">
    <property type="entry name" value="GCIP-INTERACTING PROTEIN P29"/>
    <property type="match status" value="1"/>
</dbReference>
<comment type="caution">
    <text evidence="9">The sequence shown here is derived from an EMBL/GenBank/DDBJ whole genome shotgun (WGS) entry which is preliminary data.</text>
</comment>
<dbReference type="EMBL" id="CAIX01000117">
    <property type="protein sequence ID" value="CCI46126.1"/>
    <property type="molecule type" value="Genomic_DNA"/>
</dbReference>
<keyword evidence="4 7" id="KW-0747">Spliceosome</keyword>
<organism evidence="9 10">
    <name type="scientific">Albugo candida</name>
    <dbReference type="NCBI Taxonomy" id="65357"/>
    <lineage>
        <taxon>Eukaryota</taxon>
        <taxon>Sar</taxon>
        <taxon>Stramenopiles</taxon>
        <taxon>Oomycota</taxon>
        <taxon>Peronosporomycetes</taxon>
        <taxon>Albuginales</taxon>
        <taxon>Albuginaceae</taxon>
        <taxon>Albugo</taxon>
    </lineage>
</organism>
<dbReference type="AlphaFoldDB" id="A0A024GHX7"/>
<evidence type="ECO:0000256" key="5">
    <source>
        <dbReference type="ARBA" id="ARBA00023187"/>
    </source>
</evidence>
<keyword evidence="6 7" id="KW-0539">Nucleus</keyword>
<dbReference type="GO" id="GO:0071013">
    <property type="term" value="C:catalytic step 2 spliceosome"/>
    <property type="evidence" value="ECO:0007669"/>
    <property type="project" value="TreeGrafter"/>
</dbReference>